<keyword evidence="2" id="KW-1185">Reference proteome</keyword>
<name>A0ABD0QIL1_CIRMR</name>
<dbReference type="EMBL" id="JAMKFB020000008">
    <property type="protein sequence ID" value="KAL0186017.1"/>
    <property type="molecule type" value="Genomic_DNA"/>
</dbReference>
<reference evidence="1 2" key="1">
    <citation type="submission" date="2024-05" db="EMBL/GenBank/DDBJ databases">
        <title>Genome sequencing and assembly of Indian major carp, Cirrhinus mrigala (Hamilton, 1822).</title>
        <authorList>
            <person name="Mohindra V."/>
            <person name="Chowdhury L.M."/>
            <person name="Lal K."/>
            <person name="Jena J.K."/>
        </authorList>
    </citation>
    <scope>NUCLEOTIDE SEQUENCE [LARGE SCALE GENOMIC DNA]</scope>
    <source>
        <strain evidence="1">CM1030</strain>
        <tissue evidence="1">Blood</tissue>
    </source>
</reference>
<protein>
    <submittedName>
        <fullName evidence="1">Uncharacterized protein</fullName>
    </submittedName>
</protein>
<dbReference type="InterPro" id="IPR051971">
    <property type="entry name" value="E3_ubiquitin-PDZ_ligase"/>
</dbReference>
<comment type="caution">
    <text evidence="1">The sequence shown here is derived from an EMBL/GenBank/DDBJ whole genome shotgun (WGS) entry which is preliminary data.</text>
</comment>
<evidence type="ECO:0000313" key="2">
    <source>
        <dbReference type="Proteomes" id="UP001529510"/>
    </source>
</evidence>
<organism evidence="1 2">
    <name type="scientific">Cirrhinus mrigala</name>
    <name type="common">Mrigala</name>
    <dbReference type="NCBI Taxonomy" id="683832"/>
    <lineage>
        <taxon>Eukaryota</taxon>
        <taxon>Metazoa</taxon>
        <taxon>Chordata</taxon>
        <taxon>Craniata</taxon>
        <taxon>Vertebrata</taxon>
        <taxon>Euteleostomi</taxon>
        <taxon>Actinopterygii</taxon>
        <taxon>Neopterygii</taxon>
        <taxon>Teleostei</taxon>
        <taxon>Ostariophysi</taxon>
        <taxon>Cypriniformes</taxon>
        <taxon>Cyprinidae</taxon>
        <taxon>Labeoninae</taxon>
        <taxon>Labeonini</taxon>
        <taxon>Cirrhinus</taxon>
    </lineage>
</organism>
<feature type="non-terminal residue" evidence="1">
    <location>
        <position position="97"/>
    </location>
</feature>
<dbReference type="Proteomes" id="UP001529510">
    <property type="component" value="Unassembled WGS sequence"/>
</dbReference>
<proteinExistence type="predicted"/>
<dbReference type="PANTHER" id="PTHR15545:SF4">
    <property type="entry name" value="PDZ DOMAIN-CONTAINING PROTEIN 4"/>
    <property type="match status" value="1"/>
</dbReference>
<dbReference type="PANTHER" id="PTHR15545">
    <property type="entry name" value="PDZ DOMAIN CONTAINING RING FINGER PROTEIN 3, 4"/>
    <property type="match status" value="1"/>
</dbReference>
<evidence type="ECO:0000313" key="1">
    <source>
        <dbReference type="EMBL" id="KAL0186017.1"/>
    </source>
</evidence>
<gene>
    <name evidence="1" type="ORF">M9458_017687</name>
</gene>
<accession>A0ABD0QIL1</accession>
<dbReference type="AlphaFoldDB" id="A0ABD0QIL1"/>
<sequence>LKGRRTSHLSQDKDGQPHDPLLLQVVRKGHRRRLGAAAGTARLMAITDCVDNGTQTDISFQNFLNGDRGCYLSSGSPMPPPSPPLGQLVEPYLLNDL</sequence>
<feature type="non-terminal residue" evidence="1">
    <location>
        <position position="1"/>
    </location>
</feature>